<dbReference type="AlphaFoldDB" id="A0A7J8DQI6"/>
<feature type="chain" id="PRO_5029647195" evidence="1">
    <location>
        <begin position="26"/>
        <end position="123"/>
    </location>
</feature>
<comment type="caution">
    <text evidence="2">The sequence shown here is derived from an EMBL/GenBank/DDBJ whole genome shotgun (WGS) entry which is preliminary data.</text>
</comment>
<proteinExistence type="predicted"/>
<name>A0A7J8DQI6_MOLMO</name>
<gene>
    <name evidence="2" type="ORF">HJG59_009306</name>
</gene>
<feature type="signal peptide" evidence="1">
    <location>
        <begin position="1"/>
        <end position="25"/>
    </location>
</feature>
<organism evidence="2 3">
    <name type="scientific">Molossus molossus</name>
    <name type="common">Pallas' mastiff bat</name>
    <name type="synonym">Vespertilio molossus</name>
    <dbReference type="NCBI Taxonomy" id="27622"/>
    <lineage>
        <taxon>Eukaryota</taxon>
        <taxon>Metazoa</taxon>
        <taxon>Chordata</taxon>
        <taxon>Craniata</taxon>
        <taxon>Vertebrata</taxon>
        <taxon>Euteleostomi</taxon>
        <taxon>Mammalia</taxon>
        <taxon>Eutheria</taxon>
        <taxon>Laurasiatheria</taxon>
        <taxon>Chiroptera</taxon>
        <taxon>Yangochiroptera</taxon>
        <taxon>Molossidae</taxon>
        <taxon>Molossus</taxon>
    </lineage>
</organism>
<keyword evidence="3" id="KW-1185">Reference proteome</keyword>
<evidence type="ECO:0000313" key="3">
    <source>
        <dbReference type="Proteomes" id="UP000550707"/>
    </source>
</evidence>
<dbReference type="Proteomes" id="UP000550707">
    <property type="component" value="Unassembled WGS sequence"/>
</dbReference>
<evidence type="ECO:0000313" key="2">
    <source>
        <dbReference type="EMBL" id="KAF6425269.1"/>
    </source>
</evidence>
<reference evidence="2 3" key="1">
    <citation type="journal article" date="2020" name="Nature">
        <title>Six reference-quality genomes reveal evolution of bat adaptations.</title>
        <authorList>
            <person name="Jebb D."/>
            <person name="Huang Z."/>
            <person name="Pippel M."/>
            <person name="Hughes G.M."/>
            <person name="Lavrichenko K."/>
            <person name="Devanna P."/>
            <person name="Winkler S."/>
            <person name="Jermiin L.S."/>
            <person name="Skirmuntt E.C."/>
            <person name="Katzourakis A."/>
            <person name="Burkitt-Gray L."/>
            <person name="Ray D.A."/>
            <person name="Sullivan K.A.M."/>
            <person name="Roscito J.G."/>
            <person name="Kirilenko B.M."/>
            <person name="Davalos L.M."/>
            <person name="Corthals A.P."/>
            <person name="Power M.L."/>
            <person name="Jones G."/>
            <person name="Ransome R.D."/>
            <person name="Dechmann D.K.N."/>
            <person name="Locatelli A.G."/>
            <person name="Puechmaille S.J."/>
            <person name="Fedrigo O."/>
            <person name="Jarvis E.D."/>
            <person name="Hiller M."/>
            <person name="Vernes S.C."/>
            <person name="Myers E.W."/>
            <person name="Teeling E.C."/>
        </authorList>
    </citation>
    <scope>NUCLEOTIDE SEQUENCE [LARGE SCALE GENOMIC DNA]</scope>
    <source>
        <strain evidence="2">MMolMol1</strain>
        <tissue evidence="2">Muscle</tissue>
    </source>
</reference>
<dbReference type="EMBL" id="JACASF010000017">
    <property type="protein sequence ID" value="KAF6425269.1"/>
    <property type="molecule type" value="Genomic_DNA"/>
</dbReference>
<evidence type="ECO:0000256" key="1">
    <source>
        <dbReference type="SAM" id="SignalP"/>
    </source>
</evidence>
<protein>
    <submittedName>
        <fullName evidence="2">Uncharacterized protein</fullName>
    </submittedName>
</protein>
<keyword evidence="1" id="KW-0732">Signal</keyword>
<dbReference type="InParanoid" id="A0A7J8DQI6"/>
<accession>A0A7J8DQI6</accession>
<sequence>MGTGGPRVPGPTLFLLLVLPPSLMSKKSFLNSILGPRDCQHRSLNWGSLHGHLSQAGGRVHHYRRRAAWQNTATDTRSCQSIGDLYFVLDMTIVGTAQSWYEQQRPVGRSGHGNNIEPLVCVM</sequence>